<feature type="compositionally biased region" description="Basic residues" evidence="1">
    <location>
        <begin position="200"/>
        <end position="209"/>
    </location>
</feature>
<feature type="compositionally biased region" description="Basic and acidic residues" evidence="1">
    <location>
        <begin position="78"/>
        <end position="110"/>
    </location>
</feature>
<organism evidence="2 3">
    <name type="scientific">Seminavis robusta</name>
    <dbReference type="NCBI Taxonomy" id="568900"/>
    <lineage>
        <taxon>Eukaryota</taxon>
        <taxon>Sar</taxon>
        <taxon>Stramenopiles</taxon>
        <taxon>Ochrophyta</taxon>
        <taxon>Bacillariophyta</taxon>
        <taxon>Bacillariophyceae</taxon>
        <taxon>Bacillariophycidae</taxon>
        <taxon>Naviculales</taxon>
        <taxon>Naviculaceae</taxon>
        <taxon>Seminavis</taxon>
    </lineage>
</organism>
<sequence length="307" mass="34891">MLSVSCESDDISLLELQGEKKSCLEDSFNASYTEDLEPLDDNDDHDDDSATNNDSRSASPKRRSTSPKRPKRRPVRRVKSDPDHRWEDNSKNDDAPPHRWEVMGAAKDDSNVPSSDADSKEKSRRSKFKRANSVDVLSVGPRHSWDGGSRVKSKKPDFRWDKFVEAELSDDNSNENNNETSDKSLSASSNDARTAMTASPRRRPPRRTRSAAANFERPLLTRSNSKVRFCLGNNDCIEVPRIAKDMKRDLFYTKKEIKVFKAEKKEEKKEAKERRREEKERQKEQKEDPPGNSFANPAGNTAIASAC</sequence>
<accession>A0A9N8EWX5</accession>
<evidence type="ECO:0000256" key="1">
    <source>
        <dbReference type="SAM" id="MobiDB-lite"/>
    </source>
</evidence>
<comment type="caution">
    <text evidence="2">The sequence shown here is derived from an EMBL/GenBank/DDBJ whole genome shotgun (WGS) entry which is preliminary data.</text>
</comment>
<feature type="compositionally biased region" description="Basic and acidic residues" evidence="1">
    <location>
        <begin position="262"/>
        <end position="289"/>
    </location>
</feature>
<proteinExistence type="predicted"/>
<feature type="region of interest" description="Disordered" evidence="1">
    <location>
        <begin position="262"/>
        <end position="307"/>
    </location>
</feature>
<dbReference type="EMBL" id="CAICTM010001935">
    <property type="protein sequence ID" value="CAB9527071.1"/>
    <property type="molecule type" value="Genomic_DNA"/>
</dbReference>
<dbReference type="Proteomes" id="UP001153069">
    <property type="component" value="Unassembled WGS sequence"/>
</dbReference>
<feature type="compositionally biased region" description="Basic and acidic residues" evidence="1">
    <location>
        <begin position="154"/>
        <end position="165"/>
    </location>
</feature>
<gene>
    <name evidence="2" type="ORF">SEMRO_1937_G306440.1</name>
</gene>
<feature type="region of interest" description="Disordered" evidence="1">
    <location>
        <begin position="32"/>
        <end position="217"/>
    </location>
</feature>
<reference evidence="2" key="1">
    <citation type="submission" date="2020-06" db="EMBL/GenBank/DDBJ databases">
        <authorList>
            <consortium name="Plant Systems Biology data submission"/>
        </authorList>
    </citation>
    <scope>NUCLEOTIDE SEQUENCE</scope>
    <source>
        <strain evidence="2">D6</strain>
    </source>
</reference>
<feature type="compositionally biased region" description="Polar residues" evidence="1">
    <location>
        <begin position="293"/>
        <end position="307"/>
    </location>
</feature>
<feature type="compositionally biased region" description="Acidic residues" evidence="1">
    <location>
        <begin position="34"/>
        <end position="49"/>
    </location>
</feature>
<protein>
    <submittedName>
        <fullName evidence="2">Uncharacterized protein</fullName>
    </submittedName>
</protein>
<name>A0A9N8EWX5_9STRA</name>
<evidence type="ECO:0000313" key="3">
    <source>
        <dbReference type="Proteomes" id="UP001153069"/>
    </source>
</evidence>
<dbReference type="AlphaFoldDB" id="A0A9N8EWX5"/>
<keyword evidence="3" id="KW-1185">Reference proteome</keyword>
<feature type="compositionally biased region" description="Basic residues" evidence="1">
    <location>
        <begin position="59"/>
        <end position="77"/>
    </location>
</feature>
<evidence type="ECO:0000313" key="2">
    <source>
        <dbReference type="EMBL" id="CAB9527071.1"/>
    </source>
</evidence>